<dbReference type="HOGENOM" id="CLU_1938788_0_0_1"/>
<protein>
    <submittedName>
        <fullName evidence="2">Uncharacterized protein</fullName>
    </submittedName>
</protein>
<evidence type="ECO:0000256" key="1">
    <source>
        <dbReference type="SAM" id="MobiDB-lite"/>
    </source>
</evidence>
<feature type="region of interest" description="Disordered" evidence="1">
    <location>
        <begin position="1"/>
        <end position="26"/>
    </location>
</feature>
<sequence>MVDTPISATTPSTIIHGSGSDSLPEEFRMESGRSVIEKSFGKTRHESEEGPELNPPILPRQGTEASYYWQLSHCWVSIPRNISWSICQRIETNTAHAGGGGGGGGGDDNEGVTTSPNKANRSEHSGICYG</sequence>
<dbReference type="RefSeq" id="XP_015699856.1">
    <property type="nucleotide sequence ID" value="XM_015845630.1"/>
</dbReference>
<dbReference type="VEuPathDB" id="FungiDB:PAAG_05597"/>
<name>C1H4A4_PARBA</name>
<feature type="region of interest" description="Disordered" evidence="1">
    <location>
        <begin position="40"/>
        <end position="60"/>
    </location>
</feature>
<dbReference type="KEGG" id="pbl:PAAG_05597"/>
<feature type="compositionally biased region" description="Gly residues" evidence="1">
    <location>
        <begin position="97"/>
        <end position="106"/>
    </location>
</feature>
<gene>
    <name evidence="2" type="ORF">PAAG_05597</name>
</gene>
<dbReference type="Proteomes" id="UP000002059">
    <property type="component" value="Partially assembled WGS sequence"/>
</dbReference>
<dbReference type="GeneID" id="9095714"/>
<proteinExistence type="predicted"/>
<dbReference type="AlphaFoldDB" id="C1H4A4"/>
<evidence type="ECO:0000313" key="2">
    <source>
        <dbReference type="EMBL" id="EEH34548.2"/>
    </source>
</evidence>
<organism evidence="2 3">
    <name type="scientific">Paracoccidioides lutzii (strain ATCC MYA-826 / Pb01)</name>
    <name type="common">Paracoccidioides brasiliensis</name>
    <dbReference type="NCBI Taxonomy" id="502779"/>
    <lineage>
        <taxon>Eukaryota</taxon>
        <taxon>Fungi</taxon>
        <taxon>Dikarya</taxon>
        <taxon>Ascomycota</taxon>
        <taxon>Pezizomycotina</taxon>
        <taxon>Eurotiomycetes</taxon>
        <taxon>Eurotiomycetidae</taxon>
        <taxon>Onygenales</taxon>
        <taxon>Ajellomycetaceae</taxon>
        <taxon>Paracoccidioides</taxon>
    </lineage>
</organism>
<accession>C1H4A4</accession>
<keyword evidence="3" id="KW-1185">Reference proteome</keyword>
<dbReference type="OrthoDB" id="10604175at2759"/>
<reference evidence="2 3" key="1">
    <citation type="journal article" date="2011" name="PLoS Genet.">
        <title>Comparative genomic analysis of human fungal pathogens causing paracoccidioidomycosis.</title>
        <authorList>
            <person name="Desjardins C.A."/>
            <person name="Champion M.D."/>
            <person name="Holder J.W."/>
            <person name="Muszewska A."/>
            <person name="Goldberg J."/>
            <person name="Bailao A.M."/>
            <person name="Brigido M.M."/>
            <person name="Ferreira M.E."/>
            <person name="Garcia A.M."/>
            <person name="Grynberg M."/>
            <person name="Gujja S."/>
            <person name="Heiman D.I."/>
            <person name="Henn M.R."/>
            <person name="Kodira C.D."/>
            <person name="Leon-Narvaez H."/>
            <person name="Longo L.V."/>
            <person name="Ma L.J."/>
            <person name="Malavazi I."/>
            <person name="Matsuo A.L."/>
            <person name="Morais F.V."/>
            <person name="Pereira M."/>
            <person name="Rodriguez-Brito S."/>
            <person name="Sakthikumar S."/>
            <person name="Salem-Izacc S.M."/>
            <person name="Sykes S.M."/>
            <person name="Teixeira M.M."/>
            <person name="Vallejo M.C."/>
            <person name="Walter M.E."/>
            <person name="Yandava C."/>
            <person name="Young S."/>
            <person name="Zeng Q."/>
            <person name="Zucker J."/>
            <person name="Felipe M.S."/>
            <person name="Goldman G.H."/>
            <person name="Haas B.J."/>
            <person name="McEwen J.G."/>
            <person name="Nino-Vega G."/>
            <person name="Puccia R."/>
            <person name="San-Blas G."/>
            <person name="Soares C.M."/>
            <person name="Birren B.W."/>
            <person name="Cuomo C.A."/>
        </authorList>
    </citation>
    <scope>NUCLEOTIDE SEQUENCE [LARGE SCALE GENOMIC DNA]</scope>
    <source>
        <strain evidence="3">ATCC MYA-826 / Pb01</strain>
    </source>
</reference>
<feature type="region of interest" description="Disordered" evidence="1">
    <location>
        <begin position="93"/>
        <end position="130"/>
    </location>
</feature>
<evidence type="ECO:0000313" key="3">
    <source>
        <dbReference type="Proteomes" id="UP000002059"/>
    </source>
</evidence>
<feature type="compositionally biased region" description="Low complexity" evidence="1">
    <location>
        <begin position="1"/>
        <end position="15"/>
    </location>
</feature>
<dbReference type="EMBL" id="KN294006">
    <property type="protein sequence ID" value="EEH34548.2"/>
    <property type="molecule type" value="Genomic_DNA"/>
</dbReference>